<feature type="region of interest" description="Disordered" evidence="1">
    <location>
        <begin position="153"/>
        <end position="191"/>
    </location>
</feature>
<evidence type="ECO:0000313" key="2">
    <source>
        <dbReference type="EMBL" id="KAK4266020.1"/>
    </source>
</evidence>
<protein>
    <recommendedName>
        <fullName evidence="4">Diacylglycerol O-acyltransferase 3, cytosolic</fullName>
    </recommendedName>
</protein>
<proteinExistence type="predicted"/>
<feature type="compositionally biased region" description="Basic and acidic residues" evidence="1">
    <location>
        <begin position="153"/>
        <end position="165"/>
    </location>
</feature>
<sequence>MIMEVSGTVLQRVSHIYGAGADSLSFPRRLVAGGTVDVGGDGARFHGRVRGTRVSVRARLDSGFSDDGHLQYYQASTPRCGGGDKQKGSAVLTTKKKMKLLKGLYKGLSMASELGFSLDTEKLNLLEEVQGKLTSDAAEVLLKQLEQLKAEEKEMKRIKKQEKAQRKAARMKTAPDCESSSSSESSDSDCGEMVDMRSLKASTTLAPATTDQLQSPVAVLSPPPSLSSLSQEKTTNENLCELGDTNISSSMNVGLKLDDTSTTTVPQKRIEVCMGNKCKKSGAPALLQEFEKVVGAEGAVVGCKCMGKCKSGPNVRVQNSVGEGLTEGLNNDSVMIPANPFYIGVSLEDVDAIVTRLRLLPENQSDPGSGVATAP</sequence>
<dbReference type="EMBL" id="JAWXYG010000008">
    <property type="protein sequence ID" value="KAK4266020.1"/>
    <property type="molecule type" value="Genomic_DNA"/>
</dbReference>
<dbReference type="InterPro" id="IPR036249">
    <property type="entry name" value="Thioredoxin-like_sf"/>
</dbReference>
<feature type="compositionally biased region" description="Low complexity" evidence="1">
    <location>
        <begin position="176"/>
        <end position="185"/>
    </location>
</feature>
<organism evidence="2 3">
    <name type="scientific">Acacia crassicarpa</name>
    <name type="common">northern wattle</name>
    <dbReference type="NCBI Taxonomy" id="499986"/>
    <lineage>
        <taxon>Eukaryota</taxon>
        <taxon>Viridiplantae</taxon>
        <taxon>Streptophyta</taxon>
        <taxon>Embryophyta</taxon>
        <taxon>Tracheophyta</taxon>
        <taxon>Spermatophyta</taxon>
        <taxon>Magnoliopsida</taxon>
        <taxon>eudicotyledons</taxon>
        <taxon>Gunneridae</taxon>
        <taxon>Pentapetalae</taxon>
        <taxon>rosids</taxon>
        <taxon>fabids</taxon>
        <taxon>Fabales</taxon>
        <taxon>Fabaceae</taxon>
        <taxon>Caesalpinioideae</taxon>
        <taxon>mimosoid clade</taxon>
        <taxon>Acacieae</taxon>
        <taxon>Acacia</taxon>
    </lineage>
</organism>
<feature type="compositionally biased region" description="Low complexity" evidence="1">
    <location>
        <begin position="213"/>
        <end position="231"/>
    </location>
</feature>
<name>A0AAE1MIF3_9FABA</name>
<evidence type="ECO:0000256" key="1">
    <source>
        <dbReference type="SAM" id="MobiDB-lite"/>
    </source>
</evidence>
<dbReference type="Gene3D" id="3.40.30.10">
    <property type="entry name" value="Glutaredoxin"/>
    <property type="match status" value="1"/>
</dbReference>
<reference evidence="2" key="1">
    <citation type="submission" date="2023-10" db="EMBL/GenBank/DDBJ databases">
        <title>Chromosome-level genome of the transformable northern wattle, Acacia crassicarpa.</title>
        <authorList>
            <person name="Massaro I."/>
            <person name="Sinha N.R."/>
            <person name="Poethig S."/>
            <person name="Leichty A.R."/>
        </authorList>
    </citation>
    <scope>NUCLEOTIDE SEQUENCE</scope>
    <source>
        <strain evidence="2">Acra3RX</strain>
        <tissue evidence="2">Leaf</tissue>
    </source>
</reference>
<accession>A0AAE1MIF3</accession>
<evidence type="ECO:0000313" key="3">
    <source>
        <dbReference type="Proteomes" id="UP001293593"/>
    </source>
</evidence>
<dbReference type="SUPFAM" id="SSF52833">
    <property type="entry name" value="Thioredoxin-like"/>
    <property type="match status" value="1"/>
</dbReference>
<feature type="region of interest" description="Disordered" evidence="1">
    <location>
        <begin position="206"/>
        <end position="231"/>
    </location>
</feature>
<dbReference type="AlphaFoldDB" id="A0AAE1MIF3"/>
<comment type="caution">
    <text evidence="2">The sequence shown here is derived from an EMBL/GenBank/DDBJ whole genome shotgun (WGS) entry which is preliminary data.</text>
</comment>
<keyword evidence="3" id="KW-1185">Reference proteome</keyword>
<dbReference type="CDD" id="cd02980">
    <property type="entry name" value="TRX_Fd_family"/>
    <property type="match status" value="1"/>
</dbReference>
<evidence type="ECO:0008006" key="4">
    <source>
        <dbReference type="Google" id="ProtNLM"/>
    </source>
</evidence>
<dbReference type="Proteomes" id="UP001293593">
    <property type="component" value="Unassembled WGS sequence"/>
</dbReference>
<gene>
    <name evidence="2" type="ORF">QN277_026995</name>
</gene>